<dbReference type="EMBL" id="CACRUW010000012">
    <property type="protein sequence ID" value="VYU21253.1"/>
    <property type="molecule type" value="Genomic_DNA"/>
</dbReference>
<sequence>MMRNLIRGATLVLIIVVFILTGCATAKLTKSQQSHTLTEQTKSGTTTGATGEQSDVTAQRMGELLQGQTITALTQEGIPESEAKVDVPIQNLLNLPDGAGYTAKDGQASVSVQRNGDNITVTGKCDSIARQCLFYEREVFRQRNEVDSLKRVISRMEQTNSRSDKTYKVESDTAQSIKEKPPATWYKWLLVGFVAGLLLTSPLKKLKNRVLTFIK</sequence>
<dbReference type="AlphaFoldDB" id="A0A6N3D6J7"/>
<organism evidence="2">
    <name type="scientific">Parabacteroides distasonis</name>
    <dbReference type="NCBI Taxonomy" id="823"/>
    <lineage>
        <taxon>Bacteria</taxon>
        <taxon>Pseudomonadati</taxon>
        <taxon>Bacteroidota</taxon>
        <taxon>Bacteroidia</taxon>
        <taxon>Bacteroidales</taxon>
        <taxon>Tannerellaceae</taxon>
        <taxon>Parabacteroides</taxon>
    </lineage>
</organism>
<gene>
    <name evidence="2" type="ORF">PDLFYP31_00251</name>
</gene>
<evidence type="ECO:0008006" key="3">
    <source>
        <dbReference type="Google" id="ProtNLM"/>
    </source>
</evidence>
<accession>A0A6N3D6J7</accession>
<reference evidence="2" key="1">
    <citation type="submission" date="2019-11" db="EMBL/GenBank/DDBJ databases">
        <authorList>
            <person name="Feng L."/>
        </authorList>
    </citation>
    <scope>NUCLEOTIDE SEQUENCE</scope>
    <source>
        <strain evidence="2">PdistasonisLFYP31</strain>
    </source>
</reference>
<evidence type="ECO:0000313" key="2">
    <source>
        <dbReference type="EMBL" id="VYU21253.1"/>
    </source>
</evidence>
<name>A0A6N3D6J7_PARDI</name>
<dbReference type="PROSITE" id="PS51257">
    <property type="entry name" value="PROKAR_LIPOPROTEIN"/>
    <property type="match status" value="1"/>
</dbReference>
<protein>
    <recommendedName>
        <fullName evidence="3">Lipoprotein</fullName>
    </recommendedName>
</protein>
<evidence type="ECO:0000256" key="1">
    <source>
        <dbReference type="SAM" id="MobiDB-lite"/>
    </source>
</evidence>
<proteinExistence type="predicted"/>
<feature type="region of interest" description="Disordered" evidence="1">
    <location>
        <begin position="31"/>
        <end position="53"/>
    </location>
</feature>